<dbReference type="EMBL" id="JBBMEW010000020">
    <property type="protein sequence ID" value="MEQ2528625.1"/>
    <property type="molecule type" value="Genomic_DNA"/>
</dbReference>
<dbReference type="Proteomes" id="UP001439875">
    <property type="component" value="Unassembled WGS sequence"/>
</dbReference>
<evidence type="ECO:0000313" key="1">
    <source>
        <dbReference type="EMBL" id="MEQ2528625.1"/>
    </source>
</evidence>
<evidence type="ECO:0000313" key="2">
    <source>
        <dbReference type="Proteomes" id="UP001439875"/>
    </source>
</evidence>
<sequence>MRYSLIDFNSIERAITYSLEALQHEGEVLTNDPALEKLTSAQEELKRALSYSMSHING</sequence>
<organism evidence="1 2">
    <name type="scientific">Robertmurraya yapensis</name>
    <name type="common">ex Hitch et al 2024</name>
    <dbReference type="NCBI Taxonomy" id="3133160"/>
    <lineage>
        <taxon>Bacteria</taxon>
        <taxon>Bacillati</taxon>
        <taxon>Bacillota</taxon>
        <taxon>Bacilli</taxon>
        <taxon>Bacillales</taxon>
        <taxon>Bacillaceae</taxon>
        <taxon>Robertmurraya</taxon>
    </lineage>
</organism>
<protein>
    <submittedName>
        <fullName evidence="1">Uncharacterized protein</fullName>
    </submittedName>
</protein>
<reference evidence="1" key="1">
    <citation type="submission" date="2024-03" db="EMBL/GenBank/DDBJ databases">
        <title>Human intestinal bacterial collection.</title>
        <authorList>
            <person name="Pauvert C."/>
            <person name="Hitch T.C.A."/>
            <person name="Clavel T."/>
        </authorList>
    </citation>
    <scope>NUCLEOTIDE SEQUENCE</scope>
    <source>
        <strain evidence="1">CLA-AA-H227</strain>
    </source>
</reference>
<keyword evidence="2" id="KW-1185">Reference proteome</keyword>
<name>A0ACC6SF99_9BACI</name>
<gene>
    <name evidence="1" type="ORF">WMO40_18225</name>
</gene>
<accession>A0ACC6SF99</accession>
<comment type="caution">
    <text evidence="1">The sequence shown here is derived from an EMBL/GenBank/DDBJ whole genome shotgun (WGS) entry which is preliminary data.</text>
</comment>
<proteinExistence type="predicted"/>